<dbReference type="EMBL" id="BAABDS010000010">
    <property type="protein sequence ID" value="GAA3703923.1"/>
    <property type="molecule type" value="Genomic_DNA"/>
</dbReference>
<feature type="site" description="Important for catalytic activity" evidence="7">
    <location>
        <position position="220"/>
    </location>
</feature>
<keyword evidence="9" id="KW-1185">Reference proteome</keyword>
<reference evidence="9" key="1">
    <citation type="journal article" date="2019" name="Int. J. Syst. Evol. Microbiol.">
        <title>The Global Catalogue of Microorganisms (GCM) 10K type strain sequencing project: providing services to taxonomists for standard genome sequencing and annotation.</title>
        <authorList>
            <consortium name="The Broad Institute Genomics Platform"/>
            <consortium name="The Broad Institute Genome Sequencing Center for Infectious Disease"/>
            <person name="Wu L."/>
            <person name="Ma J."/>
        </authorList>
    </citation>
    <scope>NUCLEOTIDE SEQUENCE [LARGE SCALE GENOMIC DNA]</scope>
    <source>
        <strain evidence="9">JCM 17329</strain>
    </source>
</reference>
<sequence>MNRLTKWLGRVLLLAILALGGLTAYGYQQWQQLEQKTVATVADKPLFVVARGETSFHLINRLSAEPVPALHRKLWLRFHPELAAVRQGTYKFEPGTRLRDALMTIVNGDVYRLQVTLVEGLRLSDWLQRLAGAEYMKTTLAEIDEGELANKLGVERNKLEGLFLPETYSYTPGDTDISILRRAHDEMERFLDDTWAARQPGLPIETPYEALILASIIEKETGIAEERPMIASVFVNRLRRGMRLQTDPTVIYGIGEDYDGNIRKRDLQTHTPYNTYMIDGLPPTPIAMPSKEAILATLQPADSKYYYFVAMGEGRHHFSKTLREHNNAVRRYILKR</sequence>
<dbReference type="NCBIfam" id="TIGR00247">
    <property type="entry name" value="endolytic transglycosylase MltG"/>
    <property type="match status" value="1"/>
</dbReference>
<evidence type="ECO:0000313" key="9">
    <source>
        <dbReference type="Proteomes" id="UP001501479"/>
    </source>
</evidence>
<dbReference type="PANTHER" id="PTHR30518:SF2">
    <property type="entry name" value="ENDOLYTIC MUREIN TRANSGLYCOSYLASE"/>
    <property type="match status" value="1"/>
</dbReference>
<accession>A0ABP7DCT3</accession>
<dbReference type="PANTHER" id="PTHR30518">
    <property type="entry name" value="ENDOLYTIC MUREIN TRANSGLYCOSYLASE"/>
    <property type="match status" value="1"/>
</dbReference>
<evidence type="ECO:0000256" key="4">
    <source>
        <dbReference type="ARBA" id="ARBA00023136"/>
    </source>
</evidence>
<evidence type="ECO:0000256" key="6">
    <source>
        <dbReference type="ARBA" id="ARBA00023316"/>
    </source>
</evidence>
<dbReference type="RefSeq" id="WP_344962698.1">
    <property type="nucleotide sequence ID" value="NZ_BAABDS010000010.1"/>
</dbReference>
<proteinExistence type="inferred from homology"/>
<keyword evidence="6 7" id="KW-0961">Cell wall biogenesis/degradation</keyword>
<evidence type="ECO:0000256" key="2">
    <source>
        <dbReference type="ARBA" id="ARBA00022692"/>
    </source>
</evidence>
<evidence type="ECO:0000313" key="8">
    <source>
        <dbReference type="EMBL" id="GAA3703923.1"/>
    </source>
</evidence>
<keyword evidence="4 7" id="KW-0472">Membrane</keyword>
<dbReference type="CDD" id="cd08010">
    <property type="entry name" value="MltG_like"/>
    <property type="match status" value="1"/>
</dbReference>
<dbReference type="Gene3D" id="3.30.160.60">
    <property type="entry name" value="Classic Zinc Finger"/>
    <property type="match status" value="2"/>
</dbReference>
<evidence type="ECO:0000256" key="7">
    <source>
        <dbReference type="HAMAP-Rule" id="MF_02065"/>
    </source>
</evidence>
<keyword evidence="5 7" id="KW-0456">Lyase</keyword>
<dbReference type="InterPro" id="IPR003770">
    <property type="entry name" value="MLTG-like"/>
</dbReference>
<comment type="function">
    <text evidence="7">Functions as a peptidoglycan terminase that cleaves nascent peptidoglycan strands endolytically to terminate their elongation.</text>
</comment>
<comment type="caution">
    <text evidence="8">The sequence shown here is derived from an EMBL/GenBank/DDBJ whole genome shotgun (WGS) entry which is preliminary data.</text>
</comment>
<dbReference type="Pfam" id="PF02618">
    <property type="entry name" value="YceG"/>
    <property type="match status" value="1"/>
</dbReference>
<comment type="similarity">
    <text evidence="7">Belongs to the transglycosylase MltG family.</text>
</comment>
<comment type="catalytic activity">
    <reaction evidence="7">
        <text>a peptidoglycan chain = a peptidoglycan chain with N-acetyl-1,6-anhydromuramyl-[peptide] at the reducing end + a peptidoglycan chain with N-acetylglucosamine at the non-reducing end.</text>
        <dbReference type="EC" id="4.2.2.29"/>
    </reaction>
</comment>
<evidence type="ECO:0000256" key="1">
    <source>
        <dbReference type="ARBA" id="ARBA00022475"/>
    </source>
</evidence>
<keyword evidence="2 7" id="KW-0812">Transmembrane</keyword>
<dbReference type="HAMAP" id="MF_02065">
    <property type="entry name" value="MltG"/>
    <property type="match status" value="1"/>
</dbReference>
<keyword evidence="1 7" id="KW-1003">Cell membrane</keyword>
<organism evidence="8 9">
    <name type="scientific">Oceanisphaera sediminis</name>
    <dbReference type="NCBI Taxonomy" id="981381"/>
    <lineage>
        <taxon>Bacteria</taxon>
        <taxon>Pseudomonadati</taxon>
        <taxon>Pseudomonadota</taxon>
        <taxon>Gammaproteobacteria</taxon>
        <taxon>Aeromonadales</taxon>
        <taxon>Aeromonadaceae</taxon>
        <taxon>Oceanisphaera</taxon>
    </lineage>
</organism>
<protein>
    <recommendedName>
        <fullName evidence="7">Endolytic murein transglycosylase</fullName>
        <ecNumber evidence="7">4.2.2.29</ecNumber>
    </recommendedName>
    <alternativeName>
        <fullName evidence="7">Peptidoglycan lytic transglycosylase</fullName>
    </alternativeName>
    <alternativeName>
        <fullName evidence="7">Peptidoglycan polymerization terminase</fullName>
    </alternativeName>
</protein>
<name>A0ABP7DCT3_9GAMM</name>
<evidence type="ECO:0000256" key="5">
    <source>
        <dbReference type="ARBA" id="ARBA00023239"/>
    </source>
</evidence>
<evidence type="ECO:0000256" key="3">
    <source>
        <dbReference type="ARBA" id="ARBA00022989"/>
    </source>
</evidence>
<keyword evidence="3 7" id="KW-1133">Transmembrane helix</keyword>
<dbReference type="Proteomes" id="UP001501479">
    <property type="component" value="Unassembled WGS sequence"/>
</dbReference>
<gene>
    <name evidence="7 8" type="primary">mltG</name>
    <name evidence="8" type="ORF">GCM10022421_08350</name>
</gene>
<dbReference type="EC" id="4.2.2.29" evidence="7"/>
<keyword evidence="7" id="KW-0997">Cell inner membrane</keyword>